<keyword evidence="3" id="KW-1185">Reference proteome</keyword>
<dbReference type="CDD" id="cd09272">
    <property type="entry name" value="RNase_HI_RT_Ty1"/>
    <property type="match status" value="1"/>
</dbReference>
<protein>
    <submittedName>
        <fullName evidence="2">Ankyrin repeat-containing protein</fullName>
    </submittedName>
</protein>
<feature type="region of interest" description="Disordered" evidence="1">
    <location>
        <begin position="1"/>
        <end position="26"/>
    </location>
</feature>
<evidence type="ECO:0000256" key="1">
    <source>
        <dbReference type="SAM" id="MobiDB-lite"/>
    </source>
</evidence>
<proteinExistence type="predicted"/>
<dbReference type="EMBL" id="BQNB010019259">
    <property type="protein sequence ID" value="GJT83399.1"/>
    <property type="molecule type" value="Genomic_DNA"/>
</dbReference>
<feature type="region of interest" description="Disordered" evidence="1">
    <location>
        <begin position="339"/>
        <end position="389"/>
    </location>
</feature>
<dbReference type="Pfam" id="PF03004">
    <property type="entry name" value="Transposase_24"/>
    <property type="match status" value="1"/>
</dbReference>
<name>A0ABQ5H7M6_9ASTR</name>
<sequence>MENSKRGSIPMQEKLRLSKSQGASTPAELKRMQNVPYASVVGSIMSCRCLHRPMLLRSEHNKPILTKISFTEVYKIDSFRVSCYIDAGYLTDADDLKSQTGYVFVLNGEAEYIAAYDASKEAIWVRKFISGLGVVPTIEEPINMYCDNTGAITIANESGITKAGQREGSRRCLGSMYVGDKEVEVLVIRLKGCVIRLSRPSHIFEVNWDAQIAFWNDPKNRARATQNKQNRAKSKVICRQGSRSIAALRDMHMESSATKEYPSLIHTFFLTHTVNGVFLNPEDKALYEEMLRLQGVGSNTDTGVPYTDDEIMAIVRGGKQRGHIPGVGRVFPGQGTVILPSPPCTHSSDVVKLKKREKIGGGSGSGGRGDDEQGDHEDDSEDGEDEDDS</sequence>
<comment type="caution">
    <text evidence="2">The sequence shown here is derived from an EMBL/GenBank/DDBJ whole genome shotgun (WGS) entry which is preliminary data.</text>
</comment>
<reference evidence="2" key="1">
    <citation type="journal article" date="2022" name="Int. J. Mol. Sci.">
        <title>Draft Genome of Tanacetum Coccineum: Genomic Comparison of Closely Related Tanacetum-Family Plants.</title>
        <authorList>
            <person name="Yamashiro T."/>
            <person name="Shiraishi A."/>
            <person name="Nakayama K."/>
            <person name="Satake H."/>
        </authorList>
    </citation>
    <scope>NUCLEOTIDE SEQUENCE</scope>
</reference>
<dbReference type="Proteomes" id="UP001151760">
    <property type="component" value="Unassembled WGS sequence"/>
</dbReference>
<evidence type="ECO:0000313" key="2">
    <source>
        <dbReference type="EMBL" id="GJT83399.1"/>
    </source>
</evidence>
<accession>A0ABQ5H7M6</accession>
<evidence type="ECO:0000313" key="3">
    <source>
        <dbReference type="Proteomes" id="UP001151760"/>
    </source>
</evidence>
<feature type="compositionally biased region" description="Acidic residues" evidence="1">
    <location>
        <begin position="372"/>
        <end position="389"/>
    </location>
</feature>
<organism evidence="2 3">
    <name type="scientific">Tanacetum coccineum</name>
    <dbReference type="NCBI Taxonomy" id="301880"/>
    <lineage>
        <taxon>Eukaryota</taxon>
        <taxon>Viridiplantae</taxon>
        <taxon>Streptophyta</taxon>
        <taxon>Embryophyta</taxon>
        <taxon>Tracheophyta</taxon>
        <taxon>Spermatophyta</taxon>
        <taxon>Magnoliopsida</taxon>
        <taxon>eudicotyledons</taxon>
        <taxon>Gunneridae</taxon>
        <taxon>Pentapetalae</taxon>
        <taxon>asterids</taxon>
        <taxon>campanulids</taxon>
        <taxon>Asterales</taxon>
        <taxon>Asteraceae</taxon>
        <taxon>Asteroideae</taxon>
        <taxon>Anthemideae</taxon>
        <taxon>Anthemidinae</taxon>
        <taxon>Tanacetum</taxon>
    </lineage>
</organism>
<gene>
    <name evidence="2" type="ORF">Tco_1057741</name>
</gene>
<reference evidence="2" key="2">
    <citation type="submission" date="2022-01" db="EMBL/GenBank/DDBJ databases">
        <authorList>
            <person name="Yamashiro T."/>
            <person name="Shiraishi A."/>
            <person name="Satake H."/>
            <person name="Nakayama K."/>
        </authorList>
    </citation>
    <scope>NUCLEOTIDE SEQUENCE</scope>
</reference>
<dbReference type="InterPro" id="IPR004252">
    <property type="entry name" value="Probable_transposase_24"/>
</dbReference>